<feature type="transmembrane region" description="Helical" evidence="9">
    <location>
        <begin position="390"/>
        <end position="413"/>
    </location>
</feature>
<organism evidence="10 11">
    <name type="scientific">Rhamnella rubrinervis</name>
    <dbReference type="NCBI Taxonomy" id="2594499"/>
    <lineage>
        <taxon>Eukaryota</taxon>
        <taxon>Viridiplantae</taxon>
        <taxon>Streptophyta</taxon>
        <taxon>Embryophyta</taxon>
        <taxon>Tracheophyta</taxon>
        <taxon>Spermatophyta</taxon>
        <taxon>Magnoliopsida</taxon>
        <taxon>eudicotyledons</taxon>
        <taxon>Gunneridae</taxon>
        <taxon>Pentapetalae</taxon>
        <taxon>rosids</taxon>
        <taxon>fabids</taxon>
        <taxon>Rosales</taxon>
        <taxon>Rhamnaceae</taxon>
        <taxon>rhamnoid group</taxon>
        <taxon>Rhamneae</taxon>
        <taxon>Rhamnella</taxon>
    </lineage>
</organism>
<feature type="transmembrane region" description="Helical" evidence="9">
    <location>
        <begin position="357"/>
        <end position="378"/>
    </location>
</feature>
<evidence type="ECO:0000313" key="10">
    <source>
        <dbReference type="EMBL" id="KAF3435532.1"/>
    </source>
</evidence>
<accession>A0A8K0E2B0</accession>
<evidence type="ECO:0000256" key="2">
    <source>
        <dbReference type="ARBA" id="ARBA00022448"/>
    </source>
</evidence>
<evidence type="ECO:0000256" key="8">
    <source>
        <dbReference type="ARBA" id="ARBA00024041"/>
    </source>
</evidence>
<feature type="transmembrane region" description="Helical" evidence="9">
    <location>
        <begin position="270"/>
        <end position="287"/>
    </location>
</feature>
<dbReference type="InterPro" id="IPR044566">
    <property type="entry name" value="RMV1-like"/>
</dbReference>
<dbReference type="Pfam" id="PF13520">
    <property type="entry name" value="AA_permease_2"/>
    <property type="match status" value="1"/>
</dbReference>
<feature type="transmembrane region" description="Helical" evidence="9">
    <location>
        <begin position="161"/>
        <end position="182"/>
    </location>
</feature>
<dbReference type="OrthoDB" id="5982228at2759"/>
<keyword evidence="6 9" id="KW-1133">Transmembrane helix</keyword>
<comment type="similarity">
    <text evidence="8">Belongs to the amino acid-polyamine-organocation (APC) superfamily. Polyamine:cation symporter (PHS) (TC 2.A.3.12) family.</text>
</comment>
<comment type="subcellular location">
    <subcellularLocation>
        <location evidence="1">Cell membrane</location>
        <topology evidence="1">Multi-pass membrane protein</topology>
    </subcellularLocation>
</comment>
<reference evidence="10" key="1">
    <citation type="submission" date="2020-03" db="EMBL/GenBank/DDBJ databases">
        <title>A high-quality chromosome-level genome assembly of a woody plant with both climbing and erect habits, Rhamnella rubrinervis.</title>
        <authorList>
            <person name="Lu Z."/>
            <person name="Yang Y."/>
            <person name="Zhu X."/>
            <person name="Sun Y."/>
        </authorList>
    </citation>
    <scope>NUCLEOTIDE SEQUENCE</scope>
    <source>
        <strain evidence="10">BYM</strain>
        <tissue evidence="10">Leaf</tissue>
    </source>
</reference>
<dbReference type="PANTHER" id="PTHR45826:SF17">
    <property type="entry name" value="OS12G0580400 PROTEIN"/>
    <property type="match status" value="1"/>
</dbReference>
<sequence>MGGEEGMVSDVKNTAAKTNPKLTLLPLIALIFYEVSGGPFGVEDSVRAGGGPLLSLLGFLVFPFIWSIPEALVTAELATSFPENGGYVLWISAAFGPFWGFQEGFWKWFSGVMDNALYPVLFLDYLKHSLPIFNHLLVRIPALLGITVSLTYLNYRGLHIVGFSAVSLAIFSLFPFLVMGVLSIPRIRPRQWLVVDFKKVDWRGYFNSMFWNLNYWDKASTLAGEVENPSKTFPKALLGGVVVVVTSYLIPLLAGTGALSSGSSEWTDGYFAEVGMLIGGFWLKWWIQAAAAMSNMGLFEAEMSSDAFQLLGMSEMGLLPTIFASRSKYGTPTISILCSATGVIFLSWMSFQEILEFLNFLYAIGMLLEFAAFVILRIKKPDLQRPYRVPFQTFGATMLCLPPAFLLVLVMSLASLRTFFVSGAVIVLGVLLYLLLVHAKNRDWAVFDTGKPLVPPNISLEDHPIPMQPVADEASVSLLEAEQEPSEIREGVLKIE</sequence>
<feature type="transmembrane region" description="Helical" evidence="9">
    <location>
        <begin position="333"/>
        <end position="351"/>
    </location>
</feature>
<evidence type="ECO:0000256" key="4">
    <source>
        <dbReference type="ARBA" id="ARBA00022692"/>
    </source>
</evidence>
<keyword evidence="2" id="KW-0813">Transport</keyword>
<dbReference type="GO" id="GO:0015293">
    <property type="term" value="F:symporter activity"/>
    <property type="evidence" value="ECO:0007669"/>
    <property type="project" value="UniProtKB-KW"/>
</dbReference>
<feature type="transmembrane region" description="Helical" evidence="9">
    <location>
        <begin position="53"/>
        <end position="73"/>
    </location>
</feature>
<feature type="transmembrane region" description="Helical" evidence="9">
    <location>
        <begin position="85"/>
        <end position="102"/>
    </location>
</feature>
<proteinExistence type="inferred from homology"/>
<dbReference type="AlphaFoldDB" id="A0A8K0E2B0"/>
<comment type="caution">
    <text evidence="10">The sequence shown here is derived from an EMBL/GenBank/DDBJ whole genome shotgun (WGS) entry which is preliminary data.</text>
</comment>
<dbReference type="PIRSF" id="PIRSF006060">
    <property type="entry name" value="AA_transporter"/>
    <property type="match status" value="1"/>
</dbReference>
<protein>
    <submittedName>
        <fullName evidence="10">Uncharacterized protein</fullName>
    </submittedName>
</protein>
<keyword evidence="4 9" id="KW-0812">Transmembrane</keyword>
<evidence type="ECO:0000256" key="7">
    <source>
        <dbReference type="ARBA" id="ARBA00023136"/>
    </source>
</evidence>
<dbReference type="InterPro" id="IPR002293">
    <property type="entry name" value="AA/rel_permease1"/>
</dbReference>
<dbReference type="Gene3D" id="1.20.1740.10">
    <property type="entry name" value="Amino acid/polyamine transporter I"/>
    <property type="match status" value="1"/>
</dbReference>
<gene>
    <name evidence="10" type="ORF">FNV43_RR22621</name>
</gene>
<feature type="transmembrane region" description="Helical" evidence="9">
    <location>
        <begin position="236"/>
        <end position="258"/>
    </location>
</feature>
<keyword evidence="5" id="KW-0769">Symport</keyword>
<dbReference type="EMBL" id="VOIH02000010">
    <property type="protein sequence ID" value="KAF3435532.1"/>
    <property type="molecule type" value="Genomic_DNA"/>
</dbReference>
<feature type="transmembrane region" description="Helical" evidence="9">
    <location>
        <begin position="419"/>
        <end position="437"/>
    </location>
</feature>
<evidence type="ECO:0000256" key="9">
    <source>
        <dbReference type="SAM" id="Phobius"/>
    </source>
</evidence>
<dbReference type="FunFam" id="1.20.1740.10:FF:000041">
    <property type="entry name" value="Amino acid permease, putative"/>
    <property type="match status" value="1"/>
</dbReference>
<keyword evidence="7 9" id="KW-0472">Membrane</keyword>
<evidence type="ECO:0000256" key="1">
    <source>
        <dbReference type="ARBA" id="ARBA00004651"/>
    </source>
</evidence>
<evidence type="ECO:0000313" key="11">
    <source>
        <dbReference type="Proteomes" id="UP000796880"/>
    </source>
</evidence>
<dbReference type="PANTHER" id="PTHR45826">
    <property type="entry name" value="POLYAMINE TRANSPORTER PUT1"/>
    <property type="match status" value="1"/>
</dbReference>
<evidence type="ECO:0000256" key="5">
    <source>
        <dbReference type="ARBA" id="ARBA00022847"/>
    </source>
</evidence>
<name>A0A8K0E2B0_9ROSA</name>
<dbReference type="GO" id="GO:0015203">
    <property type="term" value="F:polyamine transmembrane transporter activity"/>
    <property type="evidence" value="ECO:0007669"/>
    <property type="project" value="UniProtKB-ARBA"/>
</dbReference>
<keyword evidence="11" id="KW-1185">Reference proteome</keyword>
<dbReference type="GO" id="GO:0005886">
    <property type="term" value="C:plasma membrane"/>
    <property type="evidence" value="ECO:0007669"/>
    <property type="project" value="UniProtKB-SubCell"/>
</dbReference>
<dbReference type="Proteomes" id="UP000796880">
    <property type="component" value="Unassembled WGS sequence"/>
</dbReference>
<keyword evidence="3" id="KW-1003">Cell membrane</keyword>
<evidence type="ECO:0000256" key="6">
    <source>
        <dbReference type="ARBA" id="ARBA00022989"/>
    </source>
</evidence>
<evidence type="ECO:0000256" key="3">
    <source>
        <dbReference type="ARBA" id="ARBA00022475"/>
    </source>
</evidence>